<dbReference type="RefSeq" id="WP_013708143.1">
    <property type="nucleotide sequence ID" value="NC_015389.1"/>
</dbReference>
<feature type="compositionally biased region" description="Low complexity" evidence="1">
    <location>
        <begin position="42"/>
        <end position="65"/>
    </location>
</feature>
<feature type="transmembrane region" description="Helical" evidence="2">
    <location>
        <begin position="146"/>
        <end position="170"/>
    </location>
</feature>
<evidence type="ECO:0008006" key="5">
    <source>
        <dbReference type="Google" id="ProtNLM"/>
    </source>
</evidence>
<feature type="transmembrane region" description="Helical" evidence="2">
    <location>
        <begin position="122"/>
        <end position="140"/>
    </location>
</feature>
<proteinExistence type="predicted"/>
<feature type="compositionally biased region" description="Basic and acidic residues" evidence="1">
    <location>
        <begin position="14"/>
        <end position="26"/>
    </location>
</feature>
<dbReference type="InterPro" id="IPR018730">
    <property type="entry name" value="DUF2273"/>
</dbReference>
<dbReference type="AlphaFoldDB" id="F2N761"/>
<dbReference type="EMBL" id="CP002628">
    <property type="protein sequence ID" value="AEB06400.1"/>
    <property type="molecule type" value="Genomic_DNA"/>
</dbReference>
<dbReference type="Proteomes" id="UP000006851">
    <property type="component" value="Chromosome"/>
</dbReference>
<dbReference type="KEGG" id="cgo:Corgl_0274"/>
<organism evidence="3 4">
    <name type="scientific">Coriobacterium glomerans (strain ATCC 49209 / DSM 20642 / JCM 10262 / PW2)</name>
    <dbReference type="NCBI Taxonomy" id="700015"/>
    <lineage>
        <taxon>Bacteria</taxon>
        <taxon>Bacillati</taxon>
        <taxon>Actinomycetota</taxon>
        <taxon>Coriobacteriia</taxon>
        <taxon>Coriobacteriales</taxon>
        <taxon>Coriobacteriaceae</taxon>
        <taxon>Coriobacterium</taxon>
    </lineage>
</organism>
<evidence type="ECO:0000313" key="3">
    <source>
        <dbReference type="EMBL" id="AEB06400.1"/>
    </source>
</evidence>
<keyword evidence="2" id="KW-0472">Membrane</keyword>
<name>F2N761_CORGP</name>
<protein>
    <recommendedName>
        <fullName evidence="5">Small integral membrane protein</fullName>
    </recommendedName>
</protein>
<dbReference type="Pfam" id="PF10031">
    <property type="entry name" value="DUF2273"/>
    <property type="match status" value="1"/>
</dbReference>
<accession>F2N761</accession>
<dbReference type="HOGENOM" id="CLU_129733_0_0_11"/>
<evidence type="ECO:0000256" key="1">
    <source>
        <dbReference type="SAM" id="MobiDB-lite"/>
    </source>
</evidence>
<dbReference type="eggNOG" id="COG5547">
    <property type="taxonomic scope" value="Bacteria"/>
</dbReference>
<keyword evidence="4" id="KW-1185">Reference proteome</keyword>
<evidence type="ECO:0000256" key="2">
    <source>
        <dbReference type="SAM" id="Phobius"/>
    </source>
</evidence>
<gene>
    <name evidence="3" type="ordered locus">Corgl_0274</name>
</gene>
<dbReference type="OrthoDB" id="3183853at2"/>
<sequence>MSKSNNGGKAPKTSIERNPKQAEKSTKNSTNDEDTSKKENSSADGSQSSRADGDSSSSSASTGSTQDDRSKQNDNQQESEQRKKKGGSQGDSDGSASDPVGFFAGFGRSLWSYASKHPHSTLFALIGFILALFILGFGLWHTIVIALFVLIGAAIGQILDGDTGIIGFFARLFKDRS</sequence>
<keyword evidence="2" id="KW-1133">Transmembrane helix</keyword>
<keyword evidence="2" id="KW-0812">Transmembrane</keyword>
<reference evidence="4" key="1">
    <citation type="journal article" date="2013" name="Stand. Genomic Sci.">
        <title>Complete genome sequence of Coriobacterium glomerans type strain (PW2(T)) from the midgut of Pyrrhocoris apterus L. (red soldier bug).</title>
        <authorList>
            <person name="Stackebrandt E."/>
            <person name="Zeytun A."/>
            <person name="Lapidus A."/>
            <person name="Nolan M."/>
            <person name="Lucas S."/>
            <person name="Hammon N."/>
            <person name="Deshpande S."/>
            <person name="Cheng J.F."/>
            <person name="Tapia R."/>
            <person name="Goodwin L.A."/>
            <person name="Pitluck S."/>
            <person name="Liolios K."/>
            <person name="Pagani I."/>
            <person name="Ivanova N."/>
            <person name="Mavromatis K."/>
            <person name="Mikhailova N."/>
            <person name="Huntemann M."/>
            <person name="Pati A."/>
            <person name="Chen A."/>
            <person name="Palaniappan K."/>
            <person name="Chang Y.J."/>
            <person name="Land M."/>
            <person name="Hauser L."/>
            <person name="Rohde M."/>
            <person name="Pukall R."/>
            <person name="Goker M."/>
            <person name="Detter J.C."/>
            <person name="Woyke T."/>
            <person name="Bristow J."/>
            <person name="Eisen J.A."/>
            <person name="Markowitz V."/>
            <person name="Hugenholtz P."/>
            <person name="Kyrpides N.C."/>
            <person name="Klenk H.P."/>
        </authorList>
    </citation>
    <scope>NUCLEOTIDE SEQUENCE</scope>
    <source>
        <strain evidence="4">ATCC 49209 / DSM 20642 / JCM 10262 / PW2</strain>
    </source>
</reference>
<feature type="region of interest" description="Disordered" evidence="1">
    <location>
        <begin position="1"/>
        <end position="97"/>
    </location>
</feature>
<evidence type="ECO:0000313" key="4">
    <source>
        <dbReference type="Proteomes" id="UP000006851"/>
    </source>
</evidence>
<dbReference type="STRING" id="700015.Corgl_0274"/>